<dbReference type="GO" id="GO:0006261">
    <property type="term" value="P:DNA-templated DNA replication"/>
    <property type="evidence" value="ECO:0007669"/>
    <property type="project" value="TreeGrafter"/>
</dbReference>
<protein>
    <submittedName>
        <fullName evidence="7">DNA polymerase III subunit delta</fullName>
    </submittedName>
</protein>
<evidence type="ECO:0000259" key="6">
    <source>
        <dbReference type="Pfam" id="PF06144"/>
    </source>
</evidence>
<keyword evidence="1" id="KW-0808">Transferase</keyword>
<dbReference type="InterPro" id="IPR010372">
    <property type="entry name" value="DNA_pol3_delta_N"/>
</dbReference>
<dbReference type="SUPFAM" id="SSF52540">
    <property type="entry name" value="P-loop containing nucleoside triphosphate hydrolases"/>
    <property type="match status" value="1"/>
</dbReference>
<evidence type="ECO:0000256" key="3">
    <source>
        <dbReference type="ARBA" id="ARBA00022705"/>
    </source>
</evidence>
<dbReference type="PANTHER" id="PTHR34388">
    <property type="entry name" value="DNA POLYMERASE III SUBUNIT DELTA"/>
    <property type="match status" value="1"/>
</dbReference>
<proteinExistence type="predicted"/>
<evidence type="ECO:0000313" key="8">
    <source>
        <dbReference type="Proteomes" id="UP000594042"/>
    </source>
</evidence>
<name>A0A7G1HRK4_9BACT</name>
<dbReference type="NCBIfam" id="TIGR01128">
    <property type="entry name" value="holA"/>
    <property type="match status" value="1"/>
</dbReference>
<evidence type="ECO:0000256" key="5">
    <source>
        <dbReference type="SAM" id="Phobius"/>
    </source>
</evidence>
<keyword evidence="5" id="KW-0812">Transmembrane</keyword>
<dbReference type="GO" id="GO:0003677">
    <property type="term" value="F:DNA binding"/>
    <property type="evidence" value="ECO:0007669"/>
    <property type="project" value="InterPro"/>
</dbReference>
<dbReference type="AlphaFoldDB" id="A0A7G1HRK4"/>
<dbReference type="EMBL" id="AP023322">
    <property type="protein sequence ID" value="BCI62226.1"/>
    <property type="molecule type" value="Genomic_DNA"/>
</dbReference>
<dbReference type="InterPro" id="IPR005790">
    <property type="entry name" value="DNA_polIII_delta"/>
</dbReference>
<keyword evidence="2" id="KW-0548">Nucleotidyltransferase</keyword>
<keyword evidence="3" id="KW-0235">DNA replication</keyword>
<dbReference type="Gene3D" id="1.20.272.10">
    <property type="match status" value="1"/>
</dbReference>
<feature type="domain" description="DNA polymerase III delta N-terminal" evidence="6">
    <location>
        <begin position="27"/>
        <end position="132"/>
    </location>
</feature>
<dbReference type="Pfam" id="PF06144">
    <property type="entry name" value="DNA_pol3_delta"/>
    <property type="match status" value="1"/>
</dbReference>
<evidence type="ECO:0000256" key="1">
    <source>
        <dbReference type="ARBA" id="ARBA00022679"/>
    </source>
</evidence>
<keyword evidence="4" id="KW-0239">DNA-directed DNA polymerase</keyword>
<evidence type="ECO:0000313" key="7">
    <source>
        <dbReference type="EMBL" id="BCI62226.1"/>
    </source>
</evidence>
<dbReference type="Proteomes" id="UP000594042">
    <property type="component" value="Chromosome"/>
</dbReference>
<dbReference type="GO" id="GO:0003887">
    <property type="term" value="F:DNA-directed DNA polymerase activity"/>
    <property type="evidence" value="ECO:0007669"/>
    <property type="project" value="UniProtKB-KW"/>
</dbReference>
<dbReference type="InterPro" id="IPR027417">
    <property type="entry name" value="P-loop_NTPase"/>
</dbReference>
<dbReference type="Gene3D" id="3.40.50.300">
    <property type="entry name" value="P-loop containing nucleotide triphosphate hydrolases"/>
    <property type="match status" value="1"/>
</dbReference>
<evidence type="ECO:0000256" key="4">
    <source>
        <dbReference type="ARBA" id="ARBA00022932"/>
    </source>
</evidence>
<reference evidence="8" key="1">
    <citation type="submission" date="2020-07" db="EMBL/GenBank/DDBJ databases">
        <title>Complete genome sequencing of Coprobacter sp. strain 2CBH44.</title>
        <authorList>
            <person name="Sakamoto M."/>
            <person name="Murakami T."/>
            <person name="Mori H."/>
        </authorList>
    </citation>
    <scope>NUCLEOTIDE SEQUENCE [LARGE SCALE GENOMIC DNA]</scope>
    <source>
        <strain evidence="8">2CBH44</strain>
    </source>
</reference>
<keyword evidence="5" id="KW-1133">Transmembrane helix</keyword>
<accession>A0A7G1HRK4</accession>
<keyword evidence="5" id="KW-0472">Membrane</keyword>
<sequence length="342" mass="39482">MIMAKKESNQHLQIISDIQQKKFKPVYFLMGPEPYYIDLITNTIIENALDEADRDFNQTIVYGSDVNMASVINAAKRYPMMAVRQLVVVKEAQQLDKMEELSYYLQKPQKSTILVLNYKYGTLKNKKLLAEIEKIGVLYESKKLYDYQLPGFINNYFLQKGYSIGQKECTMLSDAIGTDLSRLTGEMEKLLISLPREEKRITANHIESNIGISKDFNNFELLNAVINRNYYKASQIIQYFEKNPKANPFIVTISVLFNFFSNLMLLYFIPNKSEASISTELKLKNIYQAKDYMIALRNYNAYKCIDIISLIRIYDTRSKGVGTAPGTADSDLLKELIFKIMH</sequence>
<dbReference type="Gene3D" id="1.10.8.60">
    <property type="match status" value="1"/>
</dbReference>
<dbReference type="KEGG" id="copr:Cop2CBH44_05790"/>
<organism evidence="7 8">
    <name type="scientific">Coprobacter secundus subsp. similis</name>
    <dbReference type="NCBI Taxonomy" id="2751153"/>
    <lineage>
        <taxon>Bacteria</taxon>
        <taxon>Pseudomonadati</taxon>
        <taxon>Bacteroidota</taxon>
        <taxon>Bacteroidia</taxon>
        <taxon>Bacteroidales</taxon>
        <taxon>Barnesiellaceae</taxon>
        <taxon>Coprobacter</taxon>
    </lineage>
</organism>
<evidence type="ECO:0000256" key="2">
    <source>
        <dbReference type="ARBA" id="ARBA00022695"/>
    </source>
</evidence>
<keyword evidence="8" id="KW-1185">Reference proteome</keyword>
<dbReference type="PANTHER" id="PTHR34388:SF1">
    <property type="entry name" value="DNA POLYMERASE III SUBUNIT DELTA"/>
    <property type="match status" value="1"/>
</dbReference>
<dbReference type="GO" id="GO:0009360">
    <property type="term" value="C:DNA polymerase III complex"/>
    <property type="evidence" value="ECO:0007669"/>
    <property type="project" value="InterPro"/>
</dbReference>
<gene>
    <name evidence="7" type="ORF">Cop2CBH44_05790</name>
</gene>
<feature type="transmembrane region" description="Helical" evidence="5">
    <location>
        <begin position="249"/>
        <end position="269"/>
    </location>
</feature>